<keyword evidence="2 12" id="KW-1003">Cell membrane</keyword>
<dbReference type="InterPro" id="IPR027379">
    <property type="entry name" value="CLS_N"/>
</dbReference>
<comment type="caution">
    <text evidence="15">The sequence shown here is derived from an EMBL/GenBank/DDBJ whole genome shotgun (WGS) entry which is preliminary data.</text>
</comment>
<evidence type="ECO:0000256" key="8">
    <source>
        <dbReference type="ARBA" id="ARBA00023098"/>
    </source>
</evidence>
<dbReference type="InterPro" id="IPR030874">
    <property type="entry name" value="Cardiolipin_synth_Firmi"/>
</dbReference>
<comment type="function">
    <text evidence="12">Catalyzes the reversible phosphatidyl group transfer from one phosphatidylglycerol molecule to another to form cardiolipin (CL) (diphosphatidylglycerol) and glycerol.</text>
</comment>
<evidence type="ECO:0000256" key="2">
    <source>
        <dbReference type="ARBA" id="ARBA00022475"/>
    </source>
</evidence>
<evidence type="ECO:0000256" key="6">
    <source>
        <dbReference type="ARBA" id="ARBA00022737"/>
    </source>
</evidence>
<feature type="transmembrane region" description="Helical" evidence="12">
    <location>
        <begin position="41"/>
        <end position="59"/>
    </location>
</feature>
<evidence type="ECO:0000256" key="11">
    <source>
        <dbReference type="ARBA" id="ARBA00023264"/>
    </source>
</evidence>
<evidence type="ECO:0000256" key="7">
    <source>
        <dbReference type="ARBA" id="ARBA00022989"/>
    </source>
</evidence>
<evidence type="ECO:0000256" key="13">
    <source>
        <dbReference type="NCBIfam" id="TIGR04265"/>
    </source>
</evidence>
<feature type="domain" description="PLD phosphodiesterase" evidence="14">
    <location>
        <begin position="234"/>
        <end position="261"/>
    </location>
</feature>
<evidence type="ECO:0000256" key="10">
    <source>
        <dbReference type="ARBA" id="ARBA00023209"/>
    </source>
</evidence>
<dbReference type="Gene3D" id="3.30.870.10">
    <property type="entry name" value="Endonuclease Chain A"/>
    <property type="match status" value="2"/>
</dbReference>
<dbReference type="GO" id="GO:0005886">
    <property type="term" value="C:plasma membrane"/>
    <property type="evidence" value="ECO:0007669"/>
    <property type="project" value="UniProtKB-SubCell"/>
</dbReference>
<organism evidence="15 16">
    <name type="scientific">Peptostreptococcus russellii</name>
    <dbReference type="NCBI Taxonomy" id="215200"/>
    <lineage>
        <taxon>Bacteria</taxon>
        <taxon>Bacillati</taxon>
        <taxon>Bacillota</taxon>
        <taxon>Clostridia</taxon>
        <taxon>Peptostreptococcales</taxon>
        <taxon>Peptostreptococcaceae</taxon>
        <taxon>Peptostreptococcus</taxon>
    </lineage>
</organism>
<dbReference type="Pfam" id="PF13396">
    <property type="entry name" value="PLDc_N"/>
    <property type="match status" value="1"/>
</dbReference>
<name>A0A2P7Q2P9_9FIRM</name>
<evidence type="ECO:0000256" key="9">
    <source>
        <dbReference type="ARBA" id="ARBA00023136"/>
    </source>
</evidence>
<dbReference type="HAMAP" id="MF_01916">
    <property type="entry name" value="Cardiolipin_synth_Cls"/>
    <property type="match status" value="1"/>
</dbReference>
<dbReference type="InterPro" id="IPR022924">
    <property type="entry name" value="Cardiolipin_synthase"/>
</dbReference>
<evidence type="ECO:0000256" key="5">
    <source>
        <dbReference type="ARBA" id="ARBA00022692"/>
    </source>
</evidence>
<dbReference type="OrthoDB" id="9762009at2"/>
<sequence>MSQGITLSLGVVLTMLSYLIAIIISMSILLENRDPSKTLSWMMMFILLPGVGIIIYILSGRNIRKHKIFKAKEKTKKLNEKMLFENLEALKRIVKNQQEMLKSGELLGDKTTPMRERVVSLLLKIGRFPYSTNNEVEVYKDGIEKFSRMIEDMEAANDHIHLEYFIIKDSKIARKIQDVLIRKAKEGVEIRILYDDLACWRFKVHRSFLKELKKAGVECAAFFPTKLPLIGGQLNYRNHRKIAIIDGKIGYTGGLNIGDEYMGEDKKFGYWRDSHIRIKGAGTHMLQIIFLIDWYLTTDEIMTEKRYMPKMPELGDVALQVVGTGPDSKWEDIHYAFFSAISQAQKRVYIETPYFIPDESILKAIKTASLSGVDVRIIFPEKIDHFIVNIASYSYFDEILDAGGRVFLYQKGFIHSKLVIVDDEIASIGSSNMDLRSFMLNFEVNAFIYDKKVIEEITEQFYIDQEDSKELLRENFRTRNIVVRLAESISRLFSPLL</sequence>
<proteinExistence type="inferred from homology"/>
<feature type="active site" evidence="12">
    <location>
        <position position="241"/>
    </location>
</feature>
<dbReference type="NCBIfam" id="TIGR04265">
    <property type="entry name" value="bac_cardiolipin"/>
    <property type="match status" value="1"/>
</dbReference>
<evidence type="ECO:0000256" key="3">
    <source>
        <dbReference type="ARBA" id="ARBA00022516"/>
    </source>
</evidence>
<dbReference type="GO" id="GO:0032049">
    <property type="term" value="P:cardiolipin biosynthetic process"/>
    <property type="evidence" value="ECO:0007669"/>
    <property type="project" value="UniProtKB-UniRule"/>
</dbReference>
<dbReference type="SUPFAM" id="SSF56024">
    <property type="entry name" value="Phospholipase D/nuclease"/>
    <property type="match status" value="2"/>
</dbReference>
<keyword evidence="4 12" id="KW-0808">Transferase</keyword>
<protein>
    <recommendedName>
        <fullName evidence="12 13">Cardiolipin synthase</fullName>
        <shortName evidence="12">CL synthase</shortName>
        <ecNumber evidence="12 13">2.7.8.-</ecNumber>
    </recommendedName>
</protein>
<dbReference type="CDD" id="cd09112">
    <property type="entry name" value="PLDc_CLS_2"/>
    <property type="match status" value="1"/>
</dbReference>
<dbReference type="PANTHER" id="PTHR21248:SF22">
    <property type="entry name" value="PHOSPHOLIPASE D"/>
    <property type="match status" value="1"/>
</dbReference>
<keyword evidence="16" id="KW-1185">Reference proteome</keyword>
<evidence type="ECO:0000256" key="4">
    <source>
        <dbReference type="ARBA" id="ARBA00022679"/>
    </source>
</evidence>
<feature type="active site" evidence="12">
    <location>
        <position position="415"/>
    </location>
</feature>
<feature type="domain" description="PLD phosphodiesterase" evidence="14">
    <location>
        <begin position="410"/>
        <end position="437"/>
    </location>
</feature>
<keyword evidence="7 12" id="KW-1133">Transmembrane helix</keyword>
<keyword evidence="5 12" id="KW-0812">Transmembrane</keyword>
<evidence type="ECO:0000256" key="1">
    <source>
        <dbReference type="ARBA" id="ARBA00004651"/>
    </source>
</evidence>
<dbReference type="AlphaFoldDB" id="A0A2P7Q2P9"/>
<dbReference type="Pfam" id="PF13091">
    <property type="entry name" value="PLDc_2"/>
    <property type="match status" value="2"/>
</dbReference>
<dbReference type="FunFam" id="3.30.870.10:FF:000014">
    <property type="entry name" value="Cardiolipin synthase"/>
    <property type="match status" value="1"/>
</dbReference>
<evidence type="ECO:0000313" key="16">
    <source>
        <dbReference type="Proteomes" id="UP000241434"/>
    </source>
</evidence>
<keyword evidence="6" id="KW-0677">Repeat</keyword>
<dbReference type="InterPro" id="IPR025202">
    <property type="entry name" value="PLD-like_dom"/>
</dbReference>
<feature type="active site" evidence="12">
    <location>
        <position position="246"/>
    </location>
</feature>
<comment type="similarity">
    <text evidence="12">Belongs to the phospholipase D family. Cardiolipin synthase subfamily.</text>
</comment>
<accession>A0A2P7Q2P9</accession>
<dbReference type="CDD" id="cd09110">
    <property type="entry name" value="PLDc_CLS_1"/>
    <property type="match status" value="1"/>
</dbReference>
<keyword evidence="11 12" id="KW-1208">Phospholipid metabolism</keyword>
<keyword evidence="8 12" id="KW-0443">Lipid metabolism</keyword>
<dbReference type="Proteomes" id="UP000241434">
    <property type="component" value="Unassembled WGS sequence"/>
</dbReference>
<dbReference type="PROSITE" id="PS50035">
    <property type="entry name" value="PLD"/>
    <property type="match status" value="2"/>
</dbReference>
<feature type="active site" evidence="12">
    <location>
        <position position="422"/>
    </location>
</feature>
<dbReference type="EMBL" id="JYGE01000001">
    <property type="protein sequence ID" value="PSJ32238.1"/>
    <property type="molecule type" value="Genomic_DNA"/>
</dbReference>
<dbReference type="InterPro" id="IPR001736">
    <property type="entry name" value="PLipase_D/transphosphatidylase"/>
</dbReference>
<keyword evidence="9 12" id="KW-0472">Membrane</keyword>
<keyword evidence="10 12" id="KW-0594">Phospholipid biosynthesis</keyword>
<dbReference type="EC" id="2.7.8.-" evidence="12 13"/>
<dbReference type="SMART" id="SM00155">
    <property type="entry name" value="PLDc"/>
    <property type="match status" value="2"/>
</dbReference>
<feature type="transmembrane region" description="Helical" evidence="12">
    <location>
        <begin position="7"/>
        <end position="29"/>
    </location>
</feature>
<dbReference type="GO" id="GO:0008808">
    <property type="term" value="F:cardiolipin synthase activity"/>
    <property type="evidence" value="ECO:0007669"/>
    <property type="project" value="UniProtKB-UniRule"/>
</dbReference>
<dbReference type="RefSeq" id="WP_106775873.1">
    <property type="nucleotide sequence ID" value="NZ_JYGE01000001.1"/>
</dbReference>
<evidence type="ECO:0000256" key="12">
    <source>
        <dbReference type="HAMAP-Rule" id="MF_01916"/>
    </source>
</evidence>
<keyword evidence="3 12" id="KW-0444">Lipid biosynthesis</keyword>
<comment type="subcellular location">
    <subcellularLocation>
        <location evidence="1 12">Cell membrane</location>
        <topology evidence="1 12">Multi-pass membrane protein</topology>
    </subcellularLocation>
</comment>
<dbReference type="PANTHER" id="PTHR21248">
    <property type="entry name" value="CARDIOLIPIN SYNTHASE"/>
    <property type="match status" value="1"/>
</dbReference>
<evidence type="ECO:0000259" key="14">
    <source>
        <dbReference type="PROSITE" id="PS50035"/>
    </source>
</evidence>
<feature type="active site" evidence="12">
    <location>
        <position position="417"/>
    </location>
</feature>
<reference evidence="15" key="1">
    <citation type="thesis" date="2015" institute="Rutgers" country="The State University of New Jersey, 14 College Farm Rd., New Brunswick, NJ, USA">
        <title>Ammonia toxicity in bacteria and its implications for treatment of and resource recovery from highly nitrogenous organic wastes.</title>
        <authorList>
            <person name="Luther A.K."/>
        </authorList>
    </citation>
    <scope>NUCLEOTIDE SEQUENCE</scope>
    <source>
        <strain evidence="15">RT-10B</strain>
    </source>
</reference>
<feature type="active site" evidence="12">
    <location>
        <position position="239"/>
    </location>
</feature>
<gene>
    <name evidence="15" type="ORF">UF10_00275</name>
</gene>
<comment type="catalytic activity">
    <reaction evidence="12">
        <text>2 a 1,2-diacyl-sn-glycero-3-phospho-(1'-sn-glycerol) = a cardiolipin + glycerol</text>
        <dbReference type="Rhea" id="RHEA:31451"/>
        <dbReference type="ChEBI" id="CHEBI:17754"/>
        <dbReference type="ChEBI" id="CHEBI:62237"/>
        <dbReference type="ChEBI" id="CHEBI:64716"/>
    </reaction>
</comment>
<evidence type="ECO:0000313" key="15">
    <source>
        <dbReference type="EMBL" id="PSJ32238.1"/>
    </source>
</evidence>